<evidence type="ECO:0000313" key="2">
    <source>
        <dbReference type="Proteomes" id="UP001500571"/>
    </source>
</evidence>
<name>A0ABN2QGZ4_9ACTN</name>
<protein>
    <submittedName>
        <fullName evidence="1">Uncharacterized protein</fullName>
    </submittedName>
</protein>
<evidence type="ECO:0000313" key="1">
    <source>
        <dbReference type="EMBL" id="GAA1951007.1"/>
    </source>
</evidence>
<keyword evidence="2" id="KW-1185">Reference proteome</keyword>
<organism evidence="1 2">
    <name type="scientific">Nocardioides panacihumi</name>
    <dbReference type="NCBI Taxonomy" id="400774"/>
    <lineage>
        <taxon>Bacteria</taxon>
        <taxon>Bacillati</taxon>
        <taxon>Actinomycetota</taxon>
        <taxon>Actinomycetes</taxon>
        <taxon>Propionibacteriales</taxon>
        <taxon>Nocardioidaceae</taxon>
        <taxon>Nocardioides</taxon>
    </lineage>
</organism>
<sequence>MSFVLGLRAAGIRVDVHAAHRVLHAGRLSVAVAAVLVIAVQEVCVLPVVSVLGAVHLYDNTP</sequence>
<proteinExistence type="predicted"/>
<dbReference type="EMBL" id="BAAAPB010000001">
    <property type="protein sequence ID" value="GAA1951007.1"/>
    <property type="molecule type" value="Genomic_DNA"/>
</dbReference>
<gene>
    <name evidence="1" type="ORF">GCM10009798_07920</name>
</gene>
<accession>A0ABN2QGZ4</accession>
<comment type="caution">
    <text evidence="1">The sequence shown here is derived from an EMBL/GenBank/DDBJ whole genome shotgun (WGS) entry which is preliminary data.</text>
</comment>
<reference evidence="1 2" key="1">
    <citation type="journal article" date="2019" name="Int. J. Syst. Evol. Microbiol.">
        <title>The Global Catalogue of Microorganisms (GCM) 10K type strain sequencing project: providing services to taxonomists for standard genome sequencing and annotation.</title>
        <authorList>
            <consortium name="The Broad Institute Genomics Platform"/>
            <consortium name="The Broad Institute Genome Sequencing Center for Infectious Disease"/>
            <person name="Wu L."/>
            <person name="Ma J."/>
        </authorList>
    </citation>
    <scope>NUCLEOTIDE SEQUENCE [LARGE SCALE GENOMIC DNA]</scope>
    <source>
        <strain evidence="1 2">JCM 15309</strain>
    </source>
</reference>
<dbReference type="Proteomes" id="UP001500571">
    <property type="component" value="Unassembled WGS sequence"/>
</dbReference>